<dbReference type="Pfam" id="PF03969">
    <property type="entry name" value="AFG1_ATPase"/>
    <property type="match status" value="2"/>
</dbReference>
<organism evidence="3 4">
    <name type="scientific">Marinobacterium nitratireducens</name>
    <dbReference type="NCBI Taxonomy" id="518897"/>
    <lineage>
        <taxon>Bacteria</taxon>
        <taxon>Pseudomonadati</taxon>
        <taxon>Pseudomonadota</taxon>
        <taxon>Gammaproteobacteria</taxon>
        <taxon>Oceanospirillales</taxon>
        <taxon>Oceanospirillaceae</taxon>
        <taxon>Marinobacterium</taxon>
    </lineage>
</organism>
<dbReference type="GO" id="GO:0051301">
    <property type="term" value="P:cell division"/>
    <property type="evidence" value="ECO:0007669"/>
    <property type="project" value="UniProtKB-KW"/>
</dbReference>
<dbReference type="GO" id="GO:0005737">
    <property type="term" value="C:cytoplasm"/>
    <property type="evidence" value="ECO:0007669"/>
    <property type="project" value="TreeGrafter"/>
</dbReference>
<evidence type="ECO:0000256" key="2">
    <source>
        <dbReference type="ARBA" id="ARBA00022840"/>
    </source>
</evidence>
<dbReference type="Proteomes" id="UP000599578">
    <property type="component" value="Unassembled WGS sequence"/>
</dbReference>
<proteinExistence type="predicted"/>
<dbReference type="Gene3D" id="3.40.50.300">
    <property type="entry name" value="P-loop containing nucleotide triphosphate hydrolases"/>
    <property type="match status" value="1"/>
</dbReference>
<accession>A0A917ZP99</accession>
<keyword evidence="1" id="KW-0547">Nucleotide-binding</keyword>
<comment type="caution">
    <text evidence="3">The sequence shown here is derived from an EMBL/GenBank/DDBJ whole genome shotgun (WGS) entry which is preliminary data.</text>
</comment>
<dbReference type="InterPro" id="IPR005654">
    <property type="entry name" value="ATPase_AFG1-like"/>
</dbReference>
<keyword evidence="2" id="KW-0067">ATP-binding</keyword>
<dbReference type="GO" id="GO:0005524">
    <property type="term" value="F:ATP binding"/>
    <property type="evidence" value="ECO:0007669"/>
    <property type="project" value="UniProtKB-KW"/>
</dbReference>
<reference evidence="3 4" key="1">
    <citation type="journal article" date="2014" name="Int. J. Syst. Evol. Microbiol.">
        <title>Complete genome sequence of Corynebacterium casei LMG S-19264T (=DSM 44701T), isolated from a smear-ripened cheese.</title>
        <authorList>
            <consortium name="US DOE Joint Genome Institute (JGI-PGF)"/>
            <person name="Walter F."/>
            <person name="Albersmeier A."/>
            <person name="Kalinowski J."/>
            <person name="Ruckert C."/>
        </authorList>
    </citation>
    <scope>NUCLEOTIDE SEQUENCE [LARGE SCALE GENOMIC DNA]</scope>
    <source>
        <strain evidence="3 4">CGMCC 1.7286</strain>
    </source>
</reference>
<dbReference type="SUPFAM" id="SSF52540">
    <property type="entry name" value="P-loop containing nucleoside triphosphate hydrolases"/>
    <property type="match status" value="1"/>
</dbReference>
<evidence type="ECO:0000313" key="4">
    <source>
        <dbReference type="Proteomes" id="UP000599578"/>
    </source>
</evidence>
<name>A0A917ZP99_9GAMM</name>
<keyword evidence="4" id="KW-1185">Reference proteome</keyword>
<dbReference type="InterPro" id="IPR027417">
    <property type="entry name" value="P-loop_NTPase"/>
</dbReference>
<keyword evidence="3" id="KW-0131">Cell cycle</keyword>
<dbReference type="GO" id="GO:0032153">
    <property type="term" value="C:cell division site"/>
    <property type="evidence" value="ECO:0007669"/>
    <property type="project" value="TreeGrafter"/>
</dbReference>
<dbReference type="GO" id="GO:0016887">
    <property type="term" value="F:ATP hydrolysis activity"/>
    <property type="evidence" value="ECO:0007669"/>
    <property type="project" value="InterPro"/>
</dbReference>
<evidence type="ECO:0000313" key="3">
    <source>
        <dbReference type="EMBL" id="GGO88672.1"/>
    </source>
</evidence>
<dbReference type="EMBL" id="BMLT01000019">
    <property type="protein sequence ID" value="GGO88672.1"/>
    <property type="molecule type" value="Genomic_DNA"/>
</dbReference>
<keyword evidence="3" id="KW-0132">Cell division</keyword>
<evidence type="ECO:0000256" key="1">
    <source>
        <dbReference type="ARBA" id="ARBA00022741"/>
    </source>
</evidence>
<sequence length="377" mass="43595">MTPSQRYQTLQQRPDFEPDPAQQRALAALDRLHAELRAGTAPWRRRKPVPGLYLWGPVGRGKTLLMDLFKDSLPEGLVLRLHFHRFMARVHRELTELSGTADPLQRIARQIASRHRVLCFDEFQVTDIADAMLIGRLLAALFQRGLVMVATSNQSPDELYRDGLQRDRFFPTVRLLHEHLQVHNLDGGRDHRHRRLDREQTIFPHPADDRLGILFRQQAGIDGQQGAIAICGRPVPARRHGAGVAWFDFAALCEGPRSALDYIWLAQRYHTLLLGDVPVFDGEVREWIKARGTEDSERGSGATGERQVRWSAMDDPARRFISFVDELYERNVRLYLSTRAPLDTLYRSGRLEFEFRRTRSRLIEMQSRDYLLRGHRP</sequence>
<gene>
    <name evidence="3" type="primary">zapE</name>
    <name evidence="3" type="ORF">GCM10011348_44670</name>
</gene>
<dbReference type="PANTHER" id="PTHR12169">
    <property type="entry name" value="ATPASE N2B"/>
    <property type="match status" value="1"/>
</dbReference>
<dbReference type="NCBIfam" id="NF040713">
    <property type="entry name" value="ZapE"/>
    <property type="match status" value="1"/>
</dbReference>
<dbReference type="RefSeq" id="WP_188862862.1">
    <property type="nucleotide sequence ID" value="NZ_BMLT01000019.1"/>
</dbReference>
<dbReference type="PANTHER" id="PTHR12169:SF6">
    <property type="entry name" value="AFG1-LIKE ATPASE"/>
    <property type="match status" value="1"/>
</dbReference>
<protein>
    <submittedName>
        <fullName evidence="3">Cell division protein ZapE</fullName>
    </submittedName>
</protein>
<dbReference type="AlphaFoldDB" id="A0A917ZP99"/>